<evidence type="ECO:0000313" key="2">
    <source>
        <dbReference type="EMBL" id="RKN64408.1"/>
    </source>
</evidence>
<feature type="compositionally biased region" description="Low complexity" evidence="1">
    <location>
        <begin position="140"/>
        <end position="183"/>
    </location>
</feature>
<organism evidence="2 3">
    <name type="scientific">Streptomyces klenkii</name>
    <dbReference type="NCBI Taxonomy" id="1420899"/>
    <lineage>
        <taxon>Bacteria</taxon>
        <taxon>Bacillati</taxon>
        <taxon>Actinomycetota</taxon>
        <taxon>Actinomycetes</taxon>
        <taxon>Kitasatosporales</taxon>
        <taxon>Streptomycetaceae</taxon>
        <taxon>Streptomyces</taxon>
    </lineage>
</organism>
<evidence type="ECO:0000313" key="3">
    <source>
        <dbReference type="Proteomes" id="UP000270343"/>
    </source>
</evidence>
<evidence type="ECO:0000256" key="1">
    <source>
        <dbReference type="SAM" id="MobiDB-lite"/>
    </source>
</evidence>
<feature type="compositionally biased region" description="Polar residues" evidence="1">
    <location>
        <begin position="195"/>
        <end position="218"/>
    </location>
</feature>
<feature type="region of interest" description="Disordered" evidence="1">
    <location>
        <begin position="121"/>
        <end position="329"/>
    </location>
</feature>
<protein>
    <submittedName>
        <fullName evidence="2">Uncharacterized protein</fullName>
    </submittedName>
</protein>
<name>A0A3B0AVH7_9ACTN</name>
<feature type="compositionally biased region" description="Low complexity" evidence="1">
    <location>
        <begin position="219"/>
        <end position="230"/>
    </location>
</feature>
<keyword evidence="3" id="KW-1185">Reference proteome</keyword>
<feature type="compositionally biased region" description="Low complexity" evidence="1">
    <location>
        <begin position="250"/>
        <end position="262"/>
    </location>
</feature>
<dbReference type="OrthoDB" id="4161059at2"/>
<feature type="compositionally biased region" description="Basic and acidic residues" evidence="1">
    <location>
        <begin position="121"/>
        <end position="132"/>
    </location>
</feature>
<proteinExistence type="predicted"/>
<comment type="caution">
    <text evidence="2">The sequence shown here is derived from an EMBL/GenBank/DDBJ whole genome shotgun (WGS) entry which is preliminary data.</text>
</comment>
<gene>
    <name evidence="2" type="ORF">D7231_28845</name>
</gene>
<dbReference type="EMBL" id="RBAM01000015">
    <property type="protein sequence ID" value="RKN64408.1"/>
    <property type="molecule type" value="Genomic_DNA"/>
</dbReference>
<dbReference type="RefSeq" id="WP_120758514.1">
    <property type="nucleotide sequence ID" value="NZ_JBFADQ010000077.1"/>
</dbReference>
<accession>A0A3B0AVH7</accession>
<dbReference type="AlphaFoldDB" id="A0A3B0AVH7"/>
<sequence>MPDVAVDYELLYDVAKKARSLKEQVAEARTHAPDPSAEQIGPAGARTAVRQYYVRWSGAFKRSEEKLDKLGELYEKVGKEWAAWDFKLAADANRQGAAIAADLWKGRKAAYDEWQKLVAEGKADPNDPDAPKDPGQAPATWTTTDPNGNSTTTTYTYGPDGKPQTVTTTVTTKSGLTSTETTTYRPDGTYESRSTDVQGNVTVTNGHSTTADTAPNAKTTTSNFHSTTTSADGKTTVTSGDTSSVFNPQTGQRTTHTTYTTTGPDKDGKQRTVTGTIDTTVDDKGGETTTTVELKKDGSGTKTVETPDGRSQKWVSSTAGKDTGWRLES</sequence>
<dbReference type="Proteomes" id="UP000270343">
    <property type="component" value="Unassembled WGS sequence"/>
</dbReference>
<reference evidence="2 3" key="1">
    <citation type="journal article" date="2015" name="Antonie Van Leeuwenhoek">
        <title>Streptomyces klenkii sp. nov., isolated from deep marine sediment.</title>
        <authorList>
            <person name="Veyisoglu A."/>
            <person name="Sahin N."/>
        </authorList>
    </citation>
    <scope>NUCLEOTIDE SEQUENCE [LARGE SCALE GENOMIC DNA]</scope>
    <source>
        <strain evidence="2 3">KCTC 29202</strain>
    </source>
</reference>
<feature type="compositionally biased region" description="Basic and acidic residues" evidence="1">
    <location>
        <begin position="293"/>
        <end position="311"/>
    </location>
</feature>
<feature type="compositionally biased region" description="Polar residues" evidence="1">
    <location>
        <begin position="231"/>
        <end position="249"/>
    </location>
</feature>